<organism evidence="1 2">
    <name type="scientific">Fumia xinanensis</name>
    <dbReference type="NCBI Taxonomy" id="2763659"/>
    <lineage>
        <taxon>Bacteria</taxon>
        <taxon>Bacillati</taxon>
        <taxon>Bacillota</taxon>
        <taxon>Clostridia</taxon>
        <taxon>Eubacteriales</taxon>
        <taxon>Oscillospiraceae</taxon>
        <taxon>Fumia</taxon>
    </lineage>
</organism>
<accession>A0A926E3M4</accession>
<comment type="caution">
    <text evidence="1">The sequence shown here is derived from an EMBL/GenBank/DDBJ whole genome shotgun (WGS) entry which is preliminary data.</text>
</comment>
<sequence>MEPISFPITSKVIIYLSNSPREPVCGQIYSVYYNAFMDFCGVAQLLRAMESLYDTLDMPQASCENQAFHPLKRAKKNGDDRMIESRAGHRKSVEADQATFLVHVIYRQYNTWQGRITWMQDKTSRNFKSVFEMLKLMDDAMNGSSQIQYIWNAD</sequence>
<evidence type="ECO:0000313" key="2">
    <source>
        <dbReference type="Proteomes" id="UP000610760"/>
    </source>
</evidence>
<reference evidence="1" key="1">
    <citation type="submission" date="2020-08" db="EMBL/GenBank/DDBJ databases">
        <title>Genome public.</title>
        <authorList>
            <person name="Liu C."/>
            <person name="Sun Q."/>
        </authorList>
    </citation>
    <scope>NUCLEOTIDE SEQUENCE</scope>
    <source>
        <strain evidence="1">NSJ-33</strain>
    </source>
</reference>
<proteinExistence type="predicted"/>
<keyword evidence="2" id="KW-1185">Reference proteome</keyword>
<dbReference type="RefSeq" id="WP_249295430.1">
    <property type="nucleotide sequence ID" value="NZ_JACRSV010000003.1"/>
</dbReference>
<dbReference type="AlphaFoldDB" id="A0A926E3M4"/>
<dbReference type="EMBL" id="JACRSV010000003">
    <property type="protein sequence ID" value="MBC8560442.1"/>
    <property type="molecule type" value="Genomic_DNA"/>
</dbReference>
<gene>
    <name evidence="1" type="ORF">H8710_10250</name>
</gene>
<protein>
    <submittedName>
        <fullName evidence="1">Uncharacterized protein</fullName>
    </submittedName>
</protein>
<evidence type="ECO:0000313" key="1">
    <source>
        <dbReference type="EMBL" id="MBC8560442.1"/>
    </source>
</evidence>
<dbReference type="Proteomes" id="UP000610760">
    <property type="component" value="Unassembled WGS sequence"/>
</dbReference>
<name>A0A926E3M4_9FIRM</name>